<evidence type="ECO:0000313" key="5">
    <source>
        <dbReference type="EMBL" id="KAK9746256.1"/>
    </source>
</evidence>
<dbReference type="AlphaFoldDB" id="A0AAW1MLC0"/>
<keyword evidence="2 4" id="KW-0802">TPR repeat</keyword>
<evidence type="ECO:0000256" key="2">
    <source>
        <dbReference type="ARBA" id="ARBA00022803"/>
    </source>
</evidence>
<dbReference type="InterPro" id="IPR011990">
    <property type="entry name" value="TPR-like_helical_dom_sf"/>
</dbReference>
<dbReference type="PANTHER" id="PTHR44186:SF1">
    <property type="entry name" value="BARDET-BIEDL SYNDROME 4 PROTEIN"/>
    <property type="match status" value="1"/>
</dbReference>
<protein>
    <submittedName>
        <fullName evidence="5">Uncharacterized protein</fullName>
    </submittedName>
</protein>
<dbReference type="EMBL" id="JASPKY010000041">
    <property type="protein sequence ID" value="KAK9746256.1"/>
    <property type="molecule type" value="Genomic_DNA"/>
</dbReference>
<proteinExistence type="inferred from homology"/>
<dbReference type="InterPro" id="IPR019734">
    <property type="entry name" value="TPR_rpt"/>
</dbReference>
<organism evidence="5 6">
    <name type="scientific">Popillia japonica</name>
    <name type="common">Japanese beetle</name>
    <dbReference type="NCBI Taxonomy" id="7064"/>
    <lineage>
        <taxon>Eukaryota</taxon>
        <taxon>Metazoa</taxon>
        <taxon>Ecdysozoa</taxon>
        <taxon>Arthropoda</taxon>
        <taxon>Hexapoda</taxon>
        <taxon>Insecta</taxon>
        <taxon>Pterygota</taxon>
        <taxon>Neoptera</taxon>
        <taxon>Endopterygota</taxon>
        <taxon>Coleoptera</taxon>
        <taxon>Polyphaga</taxon>
        <taxon>Scarabaeiformia</taxon>
        <taxon>Scarabaeidae</taxon>
        <taxon>Rutelinae</taxon>
        <taxon>Popillia</taxon>
    </lineage>
</organism>
<accession>A0AAW1MLC0</accession>
<dbReference type="GO" id="GO:0061512">
    <property type="term" value="P:protein localization to cilium"/>
    <property type="evidence" value="ECO:0007669"/>
    <property type="project" value="TreeGrafter"/>
</dbReference>
<comment type="caution">
    <text evidence="5">The sequence shown here is derived from an EMBL/GenBank/DDBJ whole genome shotgun (WGS) entry which is preliminary data.</text>
</comment>
<reference evidence="5 6" key="1">
    <citation type="journal article" date="2024" name="BMC Genomics">
        <title>De novo assembly and annotation of Popillia japonica's genome with initial clues to its potential as an invasive pest.</title>
        <authorList>
            <person name="Cucini C."/>
            <person name="Boschi S."/>
            <person name="Funari R."/>
            <person name="Cardaioli E."/>
            <person name="Iannotti N."/>
            <person name="Marturano G."/>
            <person name="Paoli F."/>
            <person name="Bruttini M."/>
            <person name="Carapelli A."/>
            <person name="Frati F."/>
            <person name="Nardi F."/>
        </authorList>
    </citation>
    <scope>NUCLEOTIDE SEQUENCE [LARGE SCALE GENOMIC DNA]</scope>
    <source>
        <strain evidence="5">DMR45628</strain>
    </source>
</reference>
<evidence type="ECO:0000256" key="4">
    <source>
        <dbReference type="PROSITE-ProRule" id="PRU00339"/>
    </source>
</evidence>
<evidence type="ECO:0000256" key="1">
    <source>
        <dbReference type="ARBA" id="ARBA00022737"/>
    </source>
</evidence>
<feature type="repeat" description="TPR" evidence="4">
    <location>
        <begin position="65"/>
        <end position="98"/>
    </location>
</feature>
<keyword evidence="1" id="KW-0677">Repeat</keyword>
<comment type="similarity">
    <text evidence="3">Belongs to the BBS4 family.</text>
</comment>
<name>A0AAW1MLC0_POPJA</name>
<dbReference type="SUPFAM" id="SSF48452">
    <property type="entry name" value="TPR-like"/>
    <property type="match status" value="1"/>
</dbReference>
<sequence length="109" mass="12381">MNIIANGKTDSHSENVRKVDEMLCNEPASVDRLNWLLYIQHVRGEVTSCKQLIKDEIAKSNGKNEYAFYKEGIILREEGKIQEALEAFQTCHKLNSGNVDNVKEIAKCL</sequence>
<evidence type="ECO:0000313" key="6">
    <source>
        <dbReference type="Proteomes" id="UP001458880"/>
    </source>
</evidence>
<gene>
    <name evidence="5" type="ORF">QE152_g6236</name>
</gene>
<dbReference type="Proteomes" id="UP001458880">
    <property type="component" value="Unassembled WGS sequence"/>
</dbReference>
<dbReference type="GO" id="GO:0060271">
    <property type="term" value="P:cilium assembly"/>
    <property type="evidence" value="ECO:0007669"/>
    <property type="project" value="TreeGrafter"/>
</dbReference>
<dbReference type="PROSITE" id="PS50005">
    <property type="entry name" value="TPR"/>
    <property type="match status" value="1"/>
</dbReference>
<dbReference type="Gene3D" id="1.25.40.10">
    <property type="entry name" value="Tetratricopeptide repeat domain"/>
    <property type="match status" value="1"/>
</dbReference>
<evidence type="ECO:0000256" key="3">
    <source>
        <dbReference type="ARBA" id="ARBA00023778"/>
    </source>
</evidence>
<dbReference type="PANTHER" id="PTHR44186">
    <property type="match status" value="1"/>
</dbReference>
<keyword evidence="6" id="KW-1185">Reference proteome</keyword>
<dbReference type="GO" id="GO:0036064">
    <property type="term" value="C:ciliary basal body"/>
    <property type="evidence" value="ECO:0007669"/>
    <property type="project" value="TreeGrafter"/>
</dbReference>